<dbReference type="Pfam" id="PF01261">
    <property type="entry name" value="AP_endonuc_2"/>
    <property type="match status" value="1"/>
</dbReference>
<dbReference type="PANTHER" id="PTHR12110">
    <property type="entry name" value="HYDROXYPYRUVATE ISOMERASE"/>
    <property type="match status" value="1"/>
</dbReference>
<protein>
    <submittedName>
        <fullName evidence="2">Sugar phosphate isomerase/epimerase</fullName>
    </submittedName>
</protein>
<evidence type="ECO:0000259" key="1">
    <source>
        <dbReference type="Pfam" id="PF01261"/>
    </source>
</evidence>
<reference evidence="3" key="1">
    <citation type="submission" date="2016-10" db="EMBL/GenBank/DDBJ databases">
        <authorList>
            <person name="Varghese N."/>
            <person name="Submissions S."/>
        </authorList>
    </citation>
    <scope>NUCLEOTIDE SEQUENCE [LARGE SCALE GENOMIC DNA]</scope>
    <source>
        <strain evidence="3">DSM 26348</strain>
    </source>
</reference>
<evidence type="ECO:0000313" key="2">
    <source>
        <dbReference type="EMBL" id="SFI10912.1"/>
    </source>
</evidence>
<dbReference type="AlphaFoldDB" id="A0A1I3FIH0"/>
<dbReference type="EMBL" id="FOQD01000005">
    <property type="protein sequence ID" value="SFI10912.1"/>
    <property type="molecule type" value="Genomic_DNA"/>
</dbReference>
<keyword evidence="3" id="KW-1185">Reference proteome</keyword>
<dbReference type="GO" id="GO:0016853">
    <property type="term" value="F:isomerase activity"/>
    <property type="evidence" value="ECO:0007669"/>
    <property type="project" value="UniProtKB-KW"/>
</dbReference>
<dbReference type="InterPro" id="IPR036237">
    <property type="entry name" value="Xyl_isomerase-like_sf"/>
</dbReference>
<evidence type="ECO:0000313" key="3">
    <source>
        <dbReference type="Proteomes" id="UP000199518"/>
    </source>
</evidence>
<dbReference type="Proteomes" id="UP000199518">
    <property type="component" value="Unassembled WGS sequence"/>
</dbReference>
<accession>A0A1I3FIH0</accession>
<dbReference type="InterPro" id="IPR050312">
    <property type="entry name" value="IolE/XylAMocC-like"/>
</dbReference>
<name>A0A1I3FIH0_9PLAN</name>
<dbReference type="OrthoDB" id="9779184at2"/>
<dbReference type="Gene3D" id="3.20.20.150">
    <property type="entry name" value="Divalent-metal-dependent TIM barrel enzymes"/>
    <property type="match status" value="1"/>
</dbReference>
<sequence length="276" mass="30540">MKFAICQELFEGWDWERQCRFMSETGYDGVEIAPFTLAPTAGQVTAAQREEIKSVAAQYGVQIIGLHWLLAKTTGFHLTTADKAVRDRTADYLAELGDLCADLGGTLMVLGSPQQRSLQPGVSKQQALDNAIEVLNRALPRLGDRGVDLLLEPLTTKETDFMNSCDEAGEIIRAIDHPNLALHQDVKAMLGEDKPIPEIIRDHAGITRHFHANDGNLRGPGMGPIDFIPIFRALQSTGYDGYVSVEVFDYTPGAENTAIESLRYMRDVWNKVQHGE</sequence>
<dbReference type="STRING" id="1576369.SAMN05421753_105261"/>
<feature type="domain" description="Xylose isomerase-like TIM barrel" evidence="1">
    <location>
        <begin position="20"/>
        <end position="267"/>
    </location>
</feature>
<dbReference type="InterPro" id="IPR013022">
    <property type="entry name" value="Xyl_isomerase-like_TIM-brl"/>
</dbReference>
<organism evidence="2 3">
    <name type="scientific">Planctomicrobium piriforme</name>
    <dbReference type="NCBI Taxonomy" id="1576369"/>
    <lineage>
        <taxon>Bacteria</taxon>
        <taxon>Pseudomonadati</taxon>
        <taxon>Planctomycetota</taxon>
        <taxon>Planctomycetia</taxon>
        <taxon>Planctomycetales</taxon>
        <taxon>Planctomycetaceae</taxon>
        <taxon>Planctomicrobium</taxon>
    </lineage>
</organism>
<dbReference type="PANTHER" id="PTHR12110:SF21">
    <property type="entry name" value="XYLOSE ISOMERASE-LIKE TIM BARREL DOMAIN-CONTAINING PROTEIN"/>
    <property type="match status" value="1"/>
</dbReference>
<proteinExistence type="predicted"/>
<gene>
    <name evidence="2" type="ORF">SAMN05421753_105261</name>
</gene>
<dbReference type="RefSeq" id="WP_092049252.1">
    <property type="nucleotide sequence ID" value="NZ_FOQD01000005.1"/>
</dbReference>
<keyword evidence="2" id="KW-0413">Isomerase</keyword>
<dbReference type="SUPFAM" id="SSF51658">
    <property type="entry name" value="Xylose isomerase-like"/>
    <property type="match status" value="1"/>
</dbReference>